<keyword evidence="9" id="KW-1185">Reference proteome</keyword>
<dbReference type="InterPro" id="IPR017850">
    <property type="entry name" value="Alkaline_phosphatase_core_sf"/>
</dbReference>
<evidence type="ECO:0000256" key="2">
    <source>
        <dbReference type="ARBA" id="ARBA00008779"/>
    </source>
</evidence>
<keyword evidence="4" id="KW-0732">Signal</keyword>
<keyword evidence="3" id="KW-0479">Metal-binding</keyword>
<dbReference type="Proteomes" id="UP001416858">
    <property type="component" value="Unassembled WGS sequence"/>
</dbReference>
<dbReference type="InterPro" id="IPR024607">
    <property type="entry name" value="Sulfatase_CS"/>
</dbReference>
<evidence type="ECO:0000256" key="5">
    <source>
        <dbReference type="ARBA" id="ARBA00022801"/>
    </source>
</evidence>
<dbReference type="Gene3D" id="3.40.720.10">
    <property type="entry name" value="Alkaline Phosphatase, subunit A"/>
    <property type="match status" value="1"/>
</dbReference>
<evidence type="ECO:0000256" key="4">
    <source>
        <dbReference type="ARBA" id="ARBA00022729"/>
    </source>
</evidence>
<comment type="similarity">
    <text evidence="2">Belongs to the sulfatase family.</text>
</comment>
<dbReference type="RefSeq" id="WP_345684288.1">
    <property type="nucleotide sequence ID" value="NZ_BAABRO010000005.1"/>
</dbReference>
<dbReference type="EMBL" id="BAABRO010000005">
    <property type="protein sequence ID" value="GAA5507426.1"/>
    <property type="molecule type" value="Genomic_DNA"/>
</dbReference>
<name>A0ABP9VRZ7_9BACT</name>
<evidence type="ECO:0000256" key="6">
    <source>
        <dbReference type="ARBA" id="ARBA00022837"/>
    </source>
</evidence>
<comment type="cofactor">
    <cofactor evidence="1">
        <name>Ca(2+)</name>
        <dbReference type="ChEBI" id="CHEBI:29108"/>
    </cofactor>
</comment>
<keyword evidence="5" id="KW-0378">Hydrolase</keyword>
<dbReference type="CDD" id="cd16144">
    <property type="entry name" value="ARS_like"/>
    <property type="match status" value="1"/>
</dbReference>
<accession>A0ABP9VRZ7</accession>
<dbReference type="InterPro" id="IPR000917">
    <property type="entry name" value="Sulfatase_N"/>
</dbReference>
<proteinExistence type="inferred from homology"/>
<dbReference type="SUPFAM" id="SSF53649">
    <property type="entry name" value="Alkaline phosphatase-like"/>
    <property type="match status" value="1"/>
</dbReference>
<feature type="domain" description="Sulfatase N-terminal" evidence="7">
    <location>
        <begin position="60"/>
        <end position="427"/>
    </location>
</feature>
<organism evidence="8 9">
    <name type="scientific">Novipirellula caenicola</name>
    <dbReference type="NCBI Taxonomy" id="1536901"/>
    <lineage>
        <taxon>Bacteria</taxon>
        <taxon>Pseudomonadati</taxon>
        <taxon>Planctomycetota</taxon>
        <taxon>Planctomycetia</taxon>
        <taxon>Pirellulales</taxon>
        <taxon>Pirellulaceae</taxon>
        <taxon>Novipirellula</taxon>
    </lineage>
</organism>
<evidence type="ECO:0000256" key="3">
    <source>
        <dbReference type="ARBA" id="ARBA00022723"/>
    </source>
</evidence>
<evidence type="ECO:0000313" key="9">
    <source>
        <dbReference type="Proteomes" id="UP001416858"/>
    </source>
</evidence>
<dbReference type="Pfam" id="PF00884">
    <property type="entry name" value="Sulfatase"/>
    <property type="match status" value="1"/>
</dbReference>
<reference evidence="8 9" key="1">
    <citation type="submission" date="2024-02" db="EMBL/GenBank/DDBJ databases">
        <title>Rhodopirellula caenicola NBRC 110016.</title>
        <authorList>
            <person name="Ichikawa N."/>
            <person name="Katano-Makiyama Y."/>
            <person name="Hidaka K."/>
        </authorList>
    </citation>
    <scope>NUCLEOTIDE SEQUENCE [LARGE SCALE GENOMIC DNA]</scope>
    <source>
        <strain evidence="8 9">NBRC 110016</strain>
    </source>
</reference>
<gene>
    <name evidence="8" type="ORF">Rcae01_02882</name>
</gene>
<protein>
    <submittedName>
        <fullName evidence="8">N-acetylgalactosamine-6-O-sulfatase</fullName>
    </submittedName>
</protein>
<keyword evidence="6" id="KW-0106">Calcium</keyword>
<evidence type="ECO:0000259" key="7">
    <source>
        <dbReference type="Pfam" id="PF00884"/>
    </source>
</evidence>
<dbReference type="PANTHER" id="PTHR42693">
    <property type="entry name" value="ARYLSULFATASE FAMILY MEMBER"/>
    <property type="match status" value="1"/>
</dbReference>
<evidence type="ECO:0000313" key="8">
    <source>
        <dbReference type="EMBL" id="GAA5507426.1"/>
    </source>
</evidence>
<dbReference type="Gene3D" id="3.30.1120.10">
    <property type="match status" value="1"/>
</dbReference>
<dbReference type="PANTHER" id="PTHR42693:SF42">
    <property type="entry name" value="ARYLSULFATASE G"/>
    <property type="match status" value="1"/>
</dbReference>
<dbReference type="PROSITE" id="PS00523">
    <property type="entry name" value="SULFATASE_1"/>
    <property type="match status" value="1"/>
</dbReference>
<sequence>MSPRDPSSPQESGNKNQVTEAMTTKQVTMAFSLIWCVSILFSPLVMADTATTTSSEPVKPNIVFILADDLGWQDVGFMGSRYFETPHLDSLAEQSLVFDQAYMYPTCSPSRAAILTGKQSFRTGCYTVPVLEQGSAKDNIFSRWTVEKEHPVYAKPLADAGYQLIHLGKWHIVGPYPEAEGALPFEKKLGQPKNGDLSWLAAHQSAEIQQYYPTGRGFHENVGGTWWGDPARGYEKGYNAEGGGYVAPFKNPFIAEKEGDHWLTDRLTSDAIDFMQRHKDGPFFVNLHFYAPHRPSVPRHQTWLDHFMNKPGDASTGQGTGPLKKKKEIAAYATMVKSLDENVGRITNYLDQAGLRRNTVIVFTSDNGHNGLQSRNDNLRGAKGTLYEGGLRVPALIHWPETVTPARCQLPIHGLDLFPTFLELAGINDYEGTLDGDSLLPLMHGNPLAERALFWHVASAYKNPAASIIRKGDWKLIQFLKDGKTELYNLRLDQKESQNLAAKNPEVAEALVKQLVAWRKANHVPLPPSSTLEF</sequence>
<dbReference type="InterPro" id="IPR050738">
    <property type="entry name" value="Sulfatase"/>
</dbReference>
<comment type="caution">
    <text evidence="8">The sequence shown here is derived from an EMBL/GenBank/DDBJ whole genome shotgun (WGS) entry which is preliminary data.</text>
</comment>
<evidence type="ECO:0000256" key="1">
    <source>
        <dbReference type="ARBA" id="ARBA00001913"/>
    </source>
</evidence>